<dbReference type="InterPro" id="IPR007219">
    <property type="entry name" value="XnlR_reg_dom"/>
</dbReference>
<evidence type="ECO:0000256" key="1">
    <source>
        <dbReference type="ARBA" id="ARBA00004123"/>
    </source>
</evidence>
<dbReference type="PROSITE" id="PS50157">
    <property type="entry name" value="ZINC_FINGER_C2H2_2"/>
    <property type="match status" value="2"/>
</dbReference>
<gene>
    <name evidence="9" type="ORF">AAFC00_000769</name>
</gene>
<dbReference type="PANTHER" id="PTHR40626:SF11">
    <property type="entry name" value="ZINC FINGER PROTEIN YPR022C"/>
    <property type="match status" value="1"/>
</dbReference>
<dbReference type="PANTHER" id="PTHR40626">
    <property type="entry name" value="MIP31509P"/>
    <property type="match status" value="1"/>
</dbReference>
<keyword evidence="5" id="KW-0862">Zinc</keyword>
<keyword evidence="2" id="KW-0479">Metal-binding</keyword>
<evidence type="ECO:0000313" key="9">
    <source>
        <dbReference type="EMBL" id="KAL1310479.1"/>
    </source>
</evidence>
<evidence type="ECO:0000259" key="8">
    <source>
        <dbReference type="PROSITE" id="PS50157"/>
    </source>
</evidence>
<dbReference type="RefSeq" id="XP_069203328.1">
    <property type="nucleotide sequence ID" value="XM_069347481.1"/>
</dbReference>
<accession>A0ABR3PMR4</accession>
<dbReference type="SUPFAM" id="SSF57701">
    <property type="entry name" value="Zn2/Cys6 DNA-binding domain"/>
    <property type="match status" value="1"/>
</dbReference>
<dbReference type="Gene3D" id="4.10.240.10">
    <property type="entry name" value="Zn(2)-C6 fungal-type DNA-binding domain"/>
    <property type="match status" value="1"/>
</dbReference>
<dbReference type="SMART" id="SM00355">
    <property type="entry name" value="ZnF_C2H2"/>
    <property type="match status" value="2"/>
</dbReference>
<dbReference type="InterPro" id="IPR036236">
    <property type="entry name" value="Znf_C2H2_sf"/>
</dbReference>
<dbReference type="Proteomes" id="UP001562354">
    <property type="component" value="Unassembled WGS sequence"/>
</dbReference>
<evidence type="ECO:0000313" key="10">
    <source>
        <dbReference type="Proteomes" id="UP001562354"/>
    </source>
</evidence>
<comment type="subcellular location">
    <subcellularLocation>
        <location evidence="1">Nucleus</location>
    </subcellularLocation>
</comment>
<dbReference type="Pfam" id="PF00172">
    <property type="entry name" value="Zn_clus"/>
    <property type="match status" value="1"/>
</dbReference>
<evidence type="ECO:0000256" key="3">
    <source>
        <dbReference type="ARBA" id="ARBA00022737"/>
    </source>
</evidence>
<dbReference type="InterPro" id="IPR001138">
    <property type="entry name" value="Zn2Cys6_DnaBD"/>
</dbReference>
<dbReference type="PROSITE" id="PS00028">
    <property type="entry name" value="ZINC_FINGER_C2H2_1"/>
    <property type="match status" value="1"/>
</dbReference>
<evidence type="ECO:0000256" key="4">
    <source>
        <dbReference type="ARBA" id="ARBA00022771"/>
    </source>
</evidence>
<evidence type="ECO:0000256" key="2">
    <source>
        <dbReference type="ARBA" id="ARBA00022723"/>
    </source>
</evidence>
<feature type="domain" description="C2H2-type" evidence="8">
    <location>
        <begin position="32"/>
        <end position="61"/>
    </location>
</feature>
<keyword evidence="3" id="KW-0677">Repeat</keyword>
<dbReference type="Pfam" id="PF04082">
    <property type="entry name" value="Fungal_trans"/>
    <property type="match status" value="1"/>
</dbReference>
<keyword evidence="10" id="KW-1185">Reference proteome</keyword>
<dbReference type="GeneID" id="95974472"/>
<dbReference type="CDD" id="cd00067">
    <property type="entry name" value="GAL4"/>
    <property type="match status" value="1"/>
</dbReference>
<dbReference type="InterPro" id="IPR013087">
    <property type="entry name" value="Znf_C2H2_type"/>
</dbReference>
<evidence type="ECO:0000256" key="6">
    <source>
        <dbReference type="ARBA" id="ARBA00023242"/>
    </source>
</evidence>
<dbReference type="EMBL" id="JBFMKM010000003">
    <property type="protein sequence ID" value="KAL1310479.1"/>
    <property type="molecule type" value="Genomic_DNA"/>
</dbReference>
<protein>
    <recommendedName>
        <fullName evidence="8">C2H2-type domain-containing protein</fullName>
    </recommendedName>
</protein>
<evidence type="ECO:0000256" key="7">
    <source>
        <dbReference type="PROSITE-ProRule" id="PRU00042"/>
    </source>
</evidence>
<dbReference type="InterPro" id="IPR036864">
    <property type="entry name" value="Zn2-C6_fun-type_DNA-bd_sf"/>
</dbReference>
<sequence>MNDHTCKICSLSFSRTDHFRRHQLRHTGEKPYKCEFCTKAFTRSEKLRDHYNDCNERGNREIPRSAPKGRRRHACEQCITSKKRCDGHQPCNWCREKSYTCRRQPDTRTPTPESIVIEHENEVPDRGSINFLLNAGTEGWLVPFNFPRPIDHVRSAPIVNDISHYAGATAGATAPVVALPARYIRAFQIPTTQPLDGFQTFDENLTSYFSNPFGLSVPQDLTSKPFLIPGGEDLTNVAADPACPAAPPNQDGLCSNLISSIYSNCWKIGLDPAGEQAILSTLEFLLTPERVTRFTALFFSTWQPNFRTIYAPGFDINTSATTLVVAIVLMGAMFSDDAVEMVSVRRILDIAEVFIFSTSMYTPYQSIRNAYQGIAPSKEDYSWERNGPDLQAAFLMFIIQYWGGNGIARKRALEMRFPQLVTRVREMGLTRTRHLPEDSISEQAWIRKECQVRIMNCIWLVDCSFIFFVNFPPHFDVTEMQCDLPSKDSLFESLHPFSLPDFSPSRRTTILDILQDYLHPEKDVDGRCIDPLSKFNAGPTGKGMLAFDTFVVIHALYVVLHSRMRLRFLVGAEHDTFVSGHRQDHPDFLQPIRAALDLWHQSWQNMRASCTPSEWESLGFWKNGYPYWLIMQLLLTKKARNNYFMLAEPCIDKLARLRTLMQDEP</sequence>
<dbReference type="InterPro" id="IPR051059">
    <property type="entry name" value="VerF-like"/>
</dbReference>
<dbReference type="CDD" id="cd12148">
    <property type="entry name" value="fungal_TF_MHR"/>
    <property type="match status" value="1"/>
</dbReference>
<organism evidence="9 10">
    <name type="scientific">Neodothiora populina</name>
    <dbReference type="NCBI Taxonomy" id="2781224"/>
    <lineage>
        <taxon>Eukaryota</taxon>
        <taxon>Fungi</taxon>
        <taxon>Dikarya</taxon>
        <taxon>Ascomycota</taxon>
        <taxon>Pezizomycotina</taxon>
        <taxon>Dothideomycetes</taxon>
        <taxon>Dothideomycetidae</taxon>
        <taxon>Dothideales</taxon>
        <taxon>Dothioraceae</taxon>
        <taxon>Neodothiora</taxon>
    </lineage>
</organism>
<dbReference type="SUPFAM" id="SSF57667">
    <property type="entry name" value="beta-beta-alpha zinc fingers"/>
    <property type="match status" value="1"/>
</dbReference>
<reference evidence="9 10" key="1">
    <citation type="submission" date="2024-07" db="EMBL/GenBank/DDBJ databases">
        <title>Draft sequence of the Neodothiora populina.</title>
        <authorList>
            <person name="Drown D.D."/>
            <person name="Schuette U.S."/>
            <person name="Buechlein A.B."/>
            <person name="Rusch D.R."/>
            <person name="Winton L.W."/>
            <person name="Adams G.A."/>
        </authorList>
    </citation>
    <scope>NUCLEOTIDE SEQUENCE [LARGE SCALE GENOMIC DNA]</scope>
    <source>
        <strain evidence="9 10">CPC 39397</strain>
    </source>
</reference>
<keyword evidence="6" id="KW-0539">Nucleus</keyword>
<feature type="domain" description="C2H2-type" evidence="8">
    <location>
        <begin position="4"/>
        <end position="31"/>
    </location>
</feature>
<evidence type="ECO:0000256" key="5">
    <source>
        <dbReference type="ARBA" id="ARBA00022833"/>
    </source>
</evidence>
<comment type="caution">
    <text evidence="9">The sequence shown here is derived from an EMBL/GenBank/DDBJ whole genome shotgun (WGS) entry which is preliminary data.</text>
</comment>
<keyword evidence="4 7" id="KW-0863">Zinc-finger</keyword>
<dbReference type="Gene3D" id="3.30.160.60">
    <property type="entry name" value="Classic Zinc Finger"/>
    <property type="match status" value="2"/>
</dbReference>
<proteinExistence type="predicted"/>
<name>A0ABR3PMR4_9PEZI</name>